<proteinExistence type="predicted"/>
<keyword evidence="2" id="KW-1185">Reference proteome</keyword>
<sequence>MWEAALDHIYSFIFSREPLLDRTWEATLDHVVLDREPLLVGTREPPLDRVGYVLSVLLKTGTRYMLARRTRRAIAHFGCSGGHGFRVHDCNVWPTGRRPAQRRQNRIHIDVTRTDSSSQPVNMRLVTSEPWDAEDTVKGTAQLDHQKIVRPMEAVKLEKVAERRGTRRGIPSAYFTTMWPGPSRTDMSAGSTDKLSARTKLFVAPESSRARSGRFAPLTWRLRMISLGSLPEVVANNCA</sequence>
<dbReference type="EMBL" id="JASMQC010000008">
    <property type="protein sequence ID" value="KAK1942819.1"/>
    <property type="molecule type" value="Genomic_DNA"/>
</dbReference>
<accession>A0AAD9LQ80</accession>
<protein>
    <submittedName>
        <fullName evidence="1">Uncharacterized protein</fullName>
    </submittedName>
</protein>
<organism evidence="1 2">
    <name type="scientific">Phytophthora citrophthora</name>
    <dbReference type="NCBI Taxonomy" id="4793"/>
    <lineage>
        <taxon>Eukaryota</taxon>
        <taxon>Sar</taxon>
        <taxon>Stramenopiles</taxon>
        <taxon>Oomycota</taxon>
        <taxon>Peronosporomycetes</taxon>
        <taxon>Peronosporales</taxon>
        <taxon>Peronosporaceae</taxon>
        <taxon>Phytophthora</taxon>
    </lineage>
</organism>
<name>A0AAD9LQ80_9STRA</name>
<dbReference type="AlphaFoldDB" id="A0AAD9LQ80"/>
<evidence type="ECO:0000313" key="1">
    <source>
        <dbReference type="EMBL" id="KAK1942819.1"/>
    </source>
</evidence>
<evidence type="ECO:0000313" key="2">
    <source>
        <dbReference type="Proteomes" id="UP001259832"/>
    </source>
</evidence>
<dbReference type="Proteomes" id="UP001259832">
    <property type="component" value="Unassembled WGS sequence"/>
</dbReference>
<reference evidence="1" key="1">
    <citation type="submission" date="2023-08" db="EMBL/GenBank/DDBJ databases">
        <title>Reference Genome Resource for the Citrus Pathogen Phytophthora citrophthora.</title>
        <authorList>
            <person name="Moller H."/>
            <person name="Coetzee B."/>
            <person name="Rose L.J."/>
            <person name="Van Niekerk J.M."/>
        </authorList>
    </citation>
    <scope>NUCLEOTIDE SEQUENCE</scope>
    <source>
        <strain evidence="1">STE-U-9442</strain>
    </source>
</reference>
<comment type="caution">
    <text evidence="1">The sequence shown here is derived from an EMBL/GenBank/DDBJ whole genome shotgun (WGS) entry which is preliminary data.</text>
</comment>
<gene>
    <name evidence="1" type="ORF">P3T76_005456</name>
</gene>